<gene>
    <name evidence="11" type="ORF">FIBSPDRAFT_858015</name>
</gene>
<dbReference type="GO" id="GO:0008270">
    <property type="term" value="F:zinc ion binding"/>
    <property type="evidence" value="ECO:0007669"/>
    <property type="project" value="UniProtKB-KW"/>
</dbReference>
<keyword evidence="3 8" id="KW-0863">Zinc-finger</keyword>
<dbReference type="SUPFAM" id="SSF57667">
    <property type="entry name" value="beta-beta-alpha zinc fingers"/>
    <property type="match status" value="3"/>
</dbReference>
<dbReference type="GO" id="GO:0000981">
    <property type="term" value="F:DNA-binding transcription factor activity, RNA polymerase II-specific"/>
    <property type="evidence" value="ECO:0007669"/>
    <property type="project" value="TreeGrafter"/>
</dbReference>
<feature type="region of interest" description="Disordered" evidence="9">
    <location>
        <begin position="25"/>
        <end position="110"/>
    </location>
</feature>
<evidence type="ECO:0000256" key="1">
    <source>
        <dbReference type="ARBA" id="ARBA00022723"/>
    </source>
</evidence>
<feature type="compositionally biased region" description="Polar residues" evidence="9">
    <location>
        <begin position="374"/>
        <end position="423"/>
    </location>
</feature>
<dbReference type="InterPro" id="IPR036236">
    <property type="entry name" value="Znf_C2H2_sf"/>
</dbReference>
<proteinExistence type="predicted"/>
<evidence type="ECO:0000256" key="4">
    <source>
        <dbReference type="ARBA" id="ARBA00022833"/>
    </source>
</evidence>
<keyword evidence="4" id="KW-0862">Zinc</keyword>
<feature type="region of interest" description="Disordered" evidence="9">
    <location>
        <begin position="129"/>
        <end position="236"/>
    </location>
</feature>
<evidence type="ECO:0000256" key="9">
    <source>
        <dbReference type="SAM" id="MobiDB-lite"/>
    </source>
</evidence>
<feature type="compositionally biased region" description="Polar residues" evidence="9">
    <location>
        <begin position="51"/>
        <end position="63"/>
    </location>
</feature>
<dbReference type="InterPro" id="IPR013087">
    <property type="entry name" value="Znf_C2H2_type"/>
</dbReference>
<keyword evidence="12" id="KW-1185">Reference proteome</keyword>
<accession>A0A166MCJ4</accession>
<reference evidence="11 12" key="1">
    <citation type="journal article" date="2016" name="Mol. Biol. Evol.">
        <title>Comparative Genomics of Early-Diverging Mushroom-Forming Fungi Provides Insights into the Origins of Lignocellulose Decay Capabilities.</title>
        <authorList>
            <person name="Nagy L.G."/>
            <person name="Riley R."/>
            <person name="Tritt A."/>
            <person name="Adam C."/>
            <person name="Daum C."/>
            <person name="Floudas D."/>
            <person name="Sun H."/>
            <person name="Yadav J.S."/>
            <person name="Pangilinan J."/>
            <person name="Larsson K.H."/>
            <person name="Matsuura K."/>
            <person name="Barry K."/>
            <person name="Labutti K."/>
            <person name="Kuo R."/>
            <person name="Ohm R.A."/>
            <person name="Bhattacharya S.S."/>
            <person name="Shirouzu T."/>
            <person name="Yoshinaga Y."/>
            <person name="Martin F.M."/>
            <person name="Grigoriev I.V."/>
            <person name="Hibbett D.S."/>
        </authorList>
    </citation>
    <scope>NUCLEOTIDE SEQUENCE [LARGE SCALE GENOMIC DNA]</scope>
    <source>
        <strain evidence="11 12">CBS 109695</strain>
    </source>
</reference>
<dbReference type="OrthoDB" id="4748970at2759"/>
<dbReference type="SMART" id="SM00355">
    <property type="entry name" value="ZnF_C2H2"/>
    <property type="match status" value="3"/>
</dbReference>
<dbReference type="PROSITE" id="PS50157">
    <property type="entry name" value="ZINC_FINGER_C2H2_2"/>
    <property type="match status" value="3"/>
</dbReference>
<feature type="region of interest" description="Disordered" evidence="9">
    <location>
        <begin position="270"/>
        <end position="295"/>
    </location>
</feature>
<feature type="region of interest" description="Disordered" evidence="9">
    <location>
        <begin position="719"/>
        <end position="746"/>
    </location>
</feature>
<evidence type="ECO:0000256" key="7">
    <source>
        <dbReference type="ARBA" id="ARBA00023242"/>
    </source>
</evidence>
<evidence type="ECO:0000259" key="10">
    <source>
        <dbReference type="PROSITE" id="PS50157"/>
    </source>
</evidence>
<dbReference type="PROSITE" id="PS00028">
    <property type="entry name" value="ZINC_FINGER_C2H2_1"/>
    <property type="match status" value="2"/>
</dbReference>
<evidence type="ECO:0000256" key="2">
    <source>
        <dbReference type="ARBA" id="ARBA00022737"/>
    </source>
</evidence>
<dbReference type="FunFam" id="3.30.160.60:FF:000032">
    <property type="entry name" value="Krueppel-like factor 4"/>
    <property type="match status" value="1"/>
</dbReference>
<feature type="compositionally biased region" description="Polar residues" evidence="9">
    <location>
        <begin position="169"/>
        <end position="183"/>
    </location>
</feature>
<dbReference type="PANTHER" id="PTHR14003">
    <property type="entry name" value="TRANSCRIPTIONAL REPRESSOR PROTEIN YY"/>
    <property type="match status" value="1"/>
</dbReference>
<evidence type="ECO:0000256" key="6">
    <source>
        <dbReference type="ARBA" id="ARBA00023163"/>
    </source>
</evidence>
<dbReference type="EMBL" id="KV417530">
    <property type="protein sequence ID" value="KZP23860.1"/>
    <property type="molecule type" value="Genomic_DNA"/>
</dbReference>
<dbReference type="Pfam" id="PF00096">
    <property type="entry name" value="zf-C2H2"/>
    <property type="match status" value="2"/>
</dbReference>
<evidence type="ECO:0000256" key="5">
    <source>
        <dbReference type="ARBA" id="ARBA00023015"/>
    </source>
</evidence>
<dbReference type="Proteomes" id="UP000076532">
    <property type="component" value="Unassembled WGS sequence"/>
</dbReference>
<keyword evidence="5" id="KW-0805">Transcription regulation</keyword>
<evidence type="ECO:0000256" key="3">
    <source>
        <dbReference type="ARBA" id="ARBA00022771"/>
    </source>
</evidence>
<dbReference type="Gene3D" id="3.30.160.60">
    <property type="entry name" value="Classic Zinc Finger"/>
    <property type="match status" value="3"/>
</dbReference>
<feature type="domain" description="C2H2-type" evidence="10">
    <location>
        <begin position="682"/>
        <end position="709"/>
    </location>
</feature>
<keyword evidence="6" id="KW-0804">Transcription</keyword>
<dbReference type="GO" id="GO:0000785">
    <property type="term" value="C:chromatin"/>
    <property type="evidence" value="ECO:0007669"/>
    <property type="project" value="TreeGrafter"/>
</dbReference>
<feature type="compositionally biased region" description="Polar residues" evidence="9">
    <location>
        <begin position="25"/>
        <end position="44"/>
    </location>
</feature>
<dbReference type="AlphaFoldDB" id="A0A166MCJ4"/>
<feature type="domain" description="C2H2-type" evidence="10">
    <location>
        <begin position="652"/>
        <end position="681"/>
    </location>
</feature>
<dbReference type="GO" id="GO:0031519">
    <property type="term" value="C:PcG protein complex"/>
    <property type="evidence" value="ECO:0007669"/>
    <property type="project" value="TreeGrafter"/>
</dbReference>
<evidence type="ECO:0000313" key="11">
    <source>
        <dbReference type="EMBL" id="KZP23860.1"/>
    </source>
</evidence>
<keyword evidence="2" id="KW-0677">Repeat</keyword>
<sequence length="746" mass="81512">MAMAILHQLDGKQSYLNDLDYAGQQASSYSSPPFDQLDYSSLHNQGFPRTPSYNGSYHNSPYSGHSELSFGAENDQFEPSFDDESNLGQLNGGLHDDYDPSEYDPPNQSVLMFGSDFMAVAGNDGSSPHISVSVTPAPIDYSSPQAYDHSSPSSNGGGESGNDGPARSRGSSVSSNPNFNNHMGSPRLDVTQGFENMRFESPNWGTRPLSLDRSVSPQNKPQSPPQLLIPDSSSPNMYGQAALPLINAPDGDGGIMGPSLHLVPATPVGIERPSQSESFQSNLEPLQQGSASGPVNWPQSDVSQMSGGQYPDHAQPFNFPGHSHDDNDIQGLSMGTAQLQQDNASATFLFPINNGRLRRKSDTDLRPPPWGIMSQDNINEQRNGGSLYNDAKGSTVNLSDILPSQPSHPQYSQVYGNNGSNGSMDPPPLIHHSTFGPPMNNNNFLSPESVAAAHLRRSKSDSGSRPGHQRQSRSEDMRHSNAMLYPPSSRTQQEFITRQFLHPSEVQMPIRTGSHHRRASSGSRMEAGTWSGASSSRPSPYPSPHVSPRYNLEELPDVMGGRQAPMIQHNIDDMLDMTNGGSPLLRMDPRVMEQAAIVSKPNVTTGRTANASRIRRKQDANFECPVPGCGSTFTRSFNLKGHMRSHNEEKPFQCKWPGCGKGFARQHDCKRHEQLHSNYRPFTCDGCNKNFARMDALNRHLRSEGGADCQKILHETQDNCQTQDDGSGVQPKQEDLAGWPGMSVMV</sequence>
<dbReference type="PANTHER" id="PTHR14003:SF23">
    <property type="entry name" value="ZINC FINGER PROTEIN 143"/>
    <property type="match status" value="1"/>
</dbReference>
<evidence type="ECO:0000256" key="8">
    <source>
        <dbReference type="PROSITE-ProRule" id="PRU00042"/>
    </source>
</evidence>
<feature type="region of interest" description="Disordered" evidence="9">
    <location>
        <begin position="359"/>
        <end position="549"/>
    </location>
</feature>
<name>A0A166MCJ4_9AGAM</name>
<organism evidence="11 12">
    <name type="scientific">Athelia psychrophila</name>
    <dbReference type="NCBI Taxonomy" id="1759441"/>
    <lineage>
        <taxon>Eukaryota</taxon>
        <taxon>Fungi</taxon>
        <taxon>Dikarya</taxon>
        <taxon>Basidiomycota</taxon>
        <taxon>Agaricomycotina</taxon>
        <taxon>Agaricomycetes</taxon>
        <taxon>Agaricomycetidae</taxon>
        <taxon>Atheliales</taxon>
        <taxon>Atheliaceae</taxon>
        <taxon>Athelia</taxon>
    </lineage>
</organism>
<dbReference type="GO" id="GO:0005667">
    <property type="term" value="C:transcription regulator complex"/>
    <property type="evidence" value="ECO:0007669"/>
    <property type="project" value="TreeGrafter"/>
</dbReference>
<dbReference type="GO" id="GO:0000978">
    <property type="term" value="F:RNA polymerase II cis-regulatory region sequence-specific DNA binding"/>
    <property type="evidence" value="ECO:0007669"/>
    <property type="project" value="TreeGrafter"/>
</dbReference>
<feature type="compositionally biased region" description="Polar residues" evidence="9">
    <location>
        <begin position="273"/>
        <end position="295"/>
    </location>
</feature>
<protein>
    <recommendedName>
        <fullName evidence="10">C2H2-type domain-containing protein</fullName>
    </recommendedName>
</protein>
<feature type="domain" description="C2H2-type" evidence="10">
    <location>
        <begin position="622"/>
        <end position="651"/>
    </location>
</feature>
<evidence type="ECO:0000313" key="12">
    <source>
        <dbReference type="Proteomes" id="UP000076532"/>
    </source>
</evidence>
<dbReference type="STRING" id="436010.A0A166MCJ4"/>
<keyword evidence="1" id="KW-0479">Metal-binding</keyword>
<keyword evidence="7" id="KW-0539">Nucleus</keyword>